<dbReference type="Proteomes" id="UP000320888">
    <property type="component" value="Unassembled WGS sequence"/>
</dbReference>
<evidence type="ECO:0000313" key="1">
    <source>
        <dbReference type="EMBL" id="TSB42531.1"/>
    </source>
</evidence>
<dbReference type="AlphaFoldDB" id="A0A553ZM19"/>
<name>A0A553ZM19_9ACTN</name>
<accession>A0A553ZM19</accession>
<protein>
    <submittedName>
        <fullName evidence="1">Uncharacterized protein</fullName>
    </submittedName>
</protein>
<dbReference type="RefSeq" id="WP_143942340.1">
    <property type="nucleotide sequence ID" value="NZ_VKLS01000075.1"/>
</dbReference>
<gene>
    <name evidence="1" type="ORF">FNZ23_09410</name>
</gene>
<dbReference type="EMBL" id="VKLS01000075">
    <property type="protein sequence ID" value="TSB42531.1"/>
    <property type="molecule type" value="Genomic_DNA"/>
</dbReference>
<evidence type="ECO:0000313" key="2">
    <source>
        <dbReference type="Proteomes" id="UP000320888"/>
    </source>
</evidence>
<dbReference type="OrthoDB" id="3510269at2"/>
<reference evidence="1 2" key="1">
    <citation type="submission" date="2019-07" db="EMBL/GenBank/DDBJ databases">
        <title>Draft genome for Streptomyces benahoarensis MZ03-48.</title>
        <authorList>
            <person name="Gonzalez-Pimentel J.L."/>
        </authorList>
    </citation>
    <scope>NUCLEOTIDE SEQUENCE [LARGE SCALE GENOMIC DNA]</scope>
    <source>
        <strain evidence="1 2">MZ03-48</strain>
    </source>
</reference>
<sequence length="569" mass="62236">MKENAPAGDATRGVVGDAGVFARAAAVDAERARRRAHQARRAASAGVATVDGFALRKWRRAGAFGADSVRRVEETLRLLLERADGSGAPAGAVGTLRAALGGEPTHEVPGAVKALLEHMDRETVAEVLICAHTAGTLWLTDWGEARMAALFPGGSRIPDPPSGEGVSDSHDPSGAYELSTCLAAGKADAFPARRVASVLSWAPVGVLDDLIDGRVLQAADEPWEVRQDEDEALYLRARLVPEQLGAEECERLGWVERLQRDRFLDGEDILDAAEGDLYSLLTRVADGDTKALKPLERHLPRELVLRLRRIQDGAQIGSWDTGIIADRGLWRLIVGLWEPKAAIDPRRSPLHALMALRHAYDVICSGEIRKAATQIVKLIADEDAEPAFAAEAWNMHAYLALLDDDLPRVATAQKMITTDEPGVAANLALVQRRRSIPRNDREPPSNPYLDLGLSHQSASWQQRYRGLRRDHAQDREAAARVNRAVQRIRRAEQEEDWSGFFVLPLDSDRYQLPCAVPVSLVPPPAPLQRRTTPGSAADLDAVRAQAVVDLLPSLLTTPRRPDRHTRNLV</sequence>
<comment type="caution">
    <text evidence="1">The sequence shown here is derived from an EMBL/GenBank/DDBJ whole genome shotgun (WGS) entry which is preliminary data.</text>
</comment>
<proteinExistence type="predicted"/>
<keyword evidence="2" id="KW-1185">Reference proteome</keyword>
<organism evidence="1 2">
    <name type="scientific">Streptomyces benahoarensis</name>
    <dbReference type="NCBI Taxonomy" id="2595054"/>
    <lineage>
        <taxon>Bacteria</taxon>
        <taxon>Bacillati</taxon>
        <taxon>Actinomycetota</taxon>
        <taxon>Actinomycetes</taxon>
        <taxon>Kitasatosporales</taxon>
        <taxon>Streptomycetaceae</taxon>
        <taxon>Streptomyces</taxon>
    </lineage>
</organism>